<evidence type="ECO:0000313" key="3">
    <source>
        <dbReference type="Proteomes" id="UP001153269"/>
    </source>
</evidence>
<evidence type="ECO:0000256" key="1">
    <source>
        <dbReference type="SAM" id="MobiDB-lite"/>
    </source>
</evidence>
<proteinExistence type="predicted"/>
<dbReference type="EMBL" id="CADEAL010004135">
    <property type="protein sequence ID" value="CAB1452590.1"/>
    <property type="molecule type" value="Genomic_DNA"/>
</dbReference>
<feature type="region of interest" description="Disordered" evidence="1">
    <location>
        <begin position="62"/>
        <end position="84"/>
    </location>
</feature>
<reference evidence="2" key="1">
    <citation type="submission" date="2020-03" db="EMBL/GenBank/DDBJ databases">
        <authorList>
            <person name="Weist P."/>
        </authorList>
    </citation>
    <scope>NUCLEOTIDE SEQUENCE</scope>
</reference>
<feature type="compositionally biased region" description="Polar residues" evidence="1">
    <location>
        <begin position="70"/>
        <end position="84"/>
    </location>
</feature>
<protein>
    <submittedName>
        <fullName evidence="2">Uncharacterized protein</fullName>
    </submittedName>
</protein>
<organism evidence="2 3">
    <name type="scientific">Pleuronectes platessa</name>
    <name type="common">European plaice</name>
    <dbReference type="NCBI Taxonomy" id="8262"/>
    <lineage>
        <taxon>Eukaryota</taxon>
        <taxon>Metazoa</taxon>
        <taxon>Chordata</taxon>
        <taxon>Craniata</taxon>
        <taxon>Vertebrata</taxon>
        <taxon>Euteleostomi</taxon>
        <taxon>Actinopterygii</taxon>
        <taxon>Neopterygii</taxon>
        <taxon>Teleostei</taxon>
        <taxon>Neoteleostei</taxon>
        <taxon>Acanthomorphata</taxon>
        <taxon>Carangaria</taxon>
        <taxon>Pleuronectiformes</taxon>
        <taxon>Pleuronectoidei</taxon>
        <taxon>Pleuronectidae</taxon>
        <taxon>Pleuronectes</taxon>
    </lineage>
</organism>
<gene>
    <name evidence="2" type="ORF">PLEPLA_LOCUS40340</name>
</gene>
<sequence>MKIDACLFVVLRSNDFYRKTTNRPASLFSVRLVFPQSRDHLDHLTAGPPDRWTLTCLRPSPAPTRMEPSRLQQQQDRGSCLNQSGTEDDEMFILHSELKPSVVLRDICWD</sequence>
<comment type="caution">
    <text evidence="2">The sequence shown here is derived from an EMBL/GenBank/DDBJ whole genome shotgun (WGS) entry which is preliminary data.</text>
</comment>
<evidence type="ECO:0000313" key="2">
    <source>
        <dbReference type="EMBL" id="CAB1452590.1"/>
    </source>
</evidence>
<keyword evidence="3" id="KW-1185">Reference proteome</keyword>
<accession>A0A9N7VQN5</accession>
<dbReference type="AlphaFoldDB" id="A0A9N7VQN5"/>
<name>A0A9N7VQN5_PLEPL</name>
<dbReference type="Proteomes" id="UP001153269">
    <property type="component" value="Unassembled WGS sequence"/>
</dbReference>